<gene>
    <name evidence="9" type="ORF">AJ80_08295</name>
</gene>
<dbReference type="AlphaFoldDB" id="A0A2B7XAR5"/>
<evidence type="ECO:0000256" key="7">
    <source>
        <dbReference type="SAM" id="MobiDB-lite"/>
    </source>
</evidence>
<evidence type="ECO:0000256" key="4">
    <source>
        <dbReference type="ARBA" id="ARBA00018463"/>
    </source>
</evidence>
<keyword evidence="6" id="KW-0472">Membrane</keyword>
<feature type="region of interest" description="Disordered" evidence="7">
    <location>
        <begin position="489"/>
        <end position="509"/>
    </location>
</feature>
<name>A0A2B7XAR5_POLH7</name>
<reference evidence="9 10" key="1">
    <citation type="submission" date="2017-10" db="EMBL/GenBank/DDBJ databases">
        <title>Comparative genomics in systemic dimorphic fungi from Ajellomycetaceae.</title>
        <authorList>
            <person name="Munoz J.F."/>
            <person name="Mcewen J.G."/>
            <person name="Clay O.K."/>
            <person name="Cuomo C.A."/>
        </authorList>
    </citation>
    <scope>NUCLEOTIDE SEQUENCE [LARGE SCALE GENOMIC DNA]</scope>
    <source>
        <strain evidence="9 10">UAMH7299</strain>
    </source>
</reference>
<comment type="caution">
    <text evidence="9">The sequence shown here is derived from an EMBL/GenBank/DDBJ whole genome shotgun (WGS) entry which is preliminary data.</text>
</comment>
<sequence>MSIPPFDAGTASPPKAGSFLRLSPAPTVALANHRRPSSPLSCISISSPIIISPIITTTTTSSPYTRPPPSTTASSSSRRLHPLSSRAPEDGPYQDIPLVPIISNASSLLTTSTSLQRPEPLYHPSCRAPGQNLHRRRTSQGRSLFTSVRSSVRAPSSRLWNPVNYVPRTTVVTAPRPPPLSAHSDSQRDAYPLLTVPEQRRSRQQPSPSSLLVERSIADTESGRVSIGLPPGHRRSGNWDTIDMGDSSGTPGRGETISRPDPALLRHNEFAPQETKATTGPGFDPTGNNDLPRQVQPQHLFRAQTFASFPSANGNNSSTNGAAGGEADAAEELAWGPAHPCFPHMNPHVPTSSPEYQNTRIIRIRRDWMLRGDLAPTFSNLYPEILDPLLPEQEFRKIISKVNDELILAFDPYSLRNWIDGAIGLLSGWIWDDLGASGVKSRLRSVERWLEDWNAQVGAAEGVKIWDLRSTGYTCLDIQIPDPKVGIVESEPASAPPTRPSTAGIRNPD</sequence>
<dbReference type="GO" id="GO:0031211">
    <property type="term" value="C:endoplasmic reticulum palmitoyltransferase complex"/>
    <property type="evidence" value="ECO:0007669"/>
    <property type="project" value="TreeGrafter"/>
</dbReference>
<feature type="region of interest" description="Disordered" evidence="7">
    <location>
        <begin position="171"/>
        <end position="190"/>
    </location>
</feature>
<evidence type="ECO:0000256" key="1">
    <source>
        <dbReference type="ARBA" id="ARBA00004406"/>
    </source>
</evidence>
<evidence type="ECO:0000313" key="9">
    <source>
        <dbReference type="EMBL" id="PGH05738.1"/>
    </source>
</evidence>
<proteinExistence type="inferred from homology"/>
<dbReference type="EMBL" id="PDNA01000185">
    <property type="protein sequence ID" value="PGH05738.1"/>
    <property type="molecule type" value="Genomic_DNA"/>
</dbReference>
<evidence type="ECO:0000259" key="8">
    <source>
        <dbReference type="Pfam" id="PF10256"/>
    </source>
</evidence>
<evidence type="ECO:0000256" key="5">
    <source>
        <dbReference type="ARBA" id="ARBA00022824"/>
    </source>
</evidence>
<keyword evidence="5" id="KW-0256">Endoplasmic reticulum</keyword>
<feature type="region of interest" description="Disordered" evidence="7">
    <location>
        <begin position="116"/>
        <end position="148"/>
    </location>
</feature>
<keyword evidence="10" id="KW-1185">Reference proteome</keyword>
<dbReference type="InterPro" id="IPR019383">
    <property type="entry name" value="Golgin_A_7/ERF4"/>
</dbReference>
<feature type="domain" description="Golgin subfamily A member 7/ERF4" evidence="8">
    <location>
        <begin position="361"/>
        <end position="477"/>
    </location>
</feature>
<feature type="region of interest" description="Disordered" evidence="7">
    <location>
        <begin position="195"/>
        <end position="292"/>
    </location>
</feature>
<comment type="subcellular location">
    <subcellularLocation>
        <location evidence="1">Endoplasmic reticulum membrane</location>
        <topology evidence="1">Peripheral membrane protein</topology>
    </subcellularLocation>
</comment>
<evidence type="ECO:0000313" key="10">
    <source>
        <dbReference type="Proteomes" id="UP000224634"/>
    </source>
</evidence>
<evidence type="ECO:0000256" key="6">
    <source>
        <dbReference type="ARBA" id="ARBA00023136"/>
    </source>
</evidence>
<evidence type="ECO:0000256" key="3">
    <source>
        <dbReference type="ARBA" id="ARBA00011396"/>
    </source>
</evidence>
<comment type="subunit">
    <text evidence="3">Interacts with ERF2.</text>
</comment>
<dbReference type="InterPro" id="IPR051371">
    <property type="entry name" value="Ras_palmitoyltransferase"/>
</dbReference>
<feature type="region of interest" description="Disordered" evidence="7">
    <location>
        <begin position="58"/>
        <end position="95"/>
    </location>
</feature>
<dbReference type="STRING" id="1447883.A0A2B7XAR5"/>
<dbReference type="GO" id="GO:0006612">
    <property type="term" value="P:protein targeting to membrane"/>
    <property type="evidence" value="ECO:0007669"/>
    <property type="project" value="TreeGrafter"/>
</dbReference>
<accession>A0A2B7XAR5</accession>
<comment type="similarity">
    <text evidence="2">Belongs to the ERF4 family.</text>
</comment>
<dbReference type="Pfam" id="PF10256">
    <property type="entry name" value="Erf4"/>
    <property type="match status" value="1"/>
</dbReference>
<evidence type="ECO:0000256" key="2">
    <source>
        <dbReference type="ARBA" id="ARBA00007732"/>
    </source>
</evidence>
<protein>
    <recommendedName>
        <fullName evidence="4">Ras modification protein ERF4</fullName>
    </recommendedName>
</protein>
<feature type="compositionally biased region" description="Low complexity" evidence="7">
    <location>
        <begin position="71"/>
        <end position="86"/>
    </location>
</feature>
<dbReference type="GO" id="GO:0005789">
    <property type="term" value="C:endoplasmic reticulum membrane"/>
    <property type="evidence" value="ECO:0007669"/>
    <property type="project" value="UniProtKB-SubCell"/>
</dbReference>
<dbReference type="PANTHER" id="PTHR13254:SF0">
    <property type="entry name" value="GOLGIN SUBFAMILY A MEMBER 7_ERF4 DOMAIN-CONTAINING PROTEIN"/>
    <property type="match status" value="1"/>
</dbReference>
<dbReference type="OrthoDB" id="5377273at2759"/>
<dbReference type="Proteomes" id="UP000224634">
    <property type="component" value="Unassembled WGS sequence"/>
</dbReference>
<organism evidence="9 10">
    <name type="scientific">Polytolypa hystricis (strain UAMH7299)</name>
    <dbReference type="NCBI Taxonomy" id="1447883"/>
    <lineage>
        <taxon>Eukaryota</taxon>
        <taxon>Fungi</taxon>
        <taxon>Dikarya</taxon>
        <taxon>Ascomycota</taxon>
        <taxon>Pezizomycotina</taxon>
        <taxon>Eurotiomycetes</taxon>
        <taxon>Eurotiomycetidae</taxon>
        <taxon>Onygenales</taxon>
        <taxon>Onygenales incertae sedis</taxon>
        <taxon>Polytolypa</taxon>
    </lineage>
</organism>
<dbReference type="PANTHER" id="PTHR13254">
    <property type="entry name" value="GOLGI AUTOANTIGEN, GOLGIN SUBFAMILY A, 7"/>
    <property type="match status" value="1"/>
</dbReference>